<evidence type="ECO:0000256" key="3">
    <source>
        <dbReference type="ARBA" id="ARBA00022692"/>
    </source>
</evidence>
<feature type="repeat" description="Solcar" evidence="6">
    <location>
        <begin position="208"/>
        <end position="292"/>
    </location>
</feature>
<keyword evidence="4" id="KW-0677">Repeat</keyword>
<dbReference type="EMBL" id="PYSW02000038">
    <property type="protein sequence ID" value="KAG2377480.1"/>
    <property type="molecule type" value="Genomic_DNA"/>
</dbReference>
<dbReference type="GeneID" id="68101845"/>
<dbReference type="RefSeq" id="XP_044544742.1">
    <property type="nucleotide sequence ID" value="XM_044699573.1"/>
</dbReference>
<evidence type="ECO:0000256" key="1">
    <source>
        <dbReference type="ARBA" id="ARBA00004141"/>
    </source>
</evidence>
<feature type="region of interest" description="Disordered" evidence="8">
    <location>
        <begin position="1"/>
        <end position="26"/>
    </location>
</feature>
<evidence type="ECO:0000313" key="10">
    <source>
        <dbReference type="Proteomes" id="UP000816034"/>
    </source>
</evidence>
<protein>
    <recommendedName>
        <fullName evidence="11">Mitochondrial carrier protein</fullName>
    </recommendedName>
</protein>
<dbReference type="PRINTS" id="PR00926">
    <property type="entry name" value="MITOCARRIER"/>
</dbReference>
<feature type="repeat" description="Solcar" evidence="6">
    <location>
        <begin position="312"/>
        <end position="396"/>
    </location>
</feature>
<dbReference type="SUPFAM" id="SSF103506">
    <property type="entry name" value="Mitochondrial carrier"/>
    <property type="match status" value="1"/>
</dbReference>
<keyword evidence="3 6" id="KW-0812">Transmembrane</keyword>
<evidence type="ECO:0000256" key="7">
    <source>
        <dbReference type="RuleBase" id="RU000488"/>
    </source>
</evidence>
<evidence type="ECO:0000256" key="6">
    <source>
        <dbReference type="PROSITE-ProRule" id="PRU00282"/>
    </source>
</evidence>
<comment type="subcellular location">
    <subcellularLocation>
        <location evidence="1">Membrane</location>
        <topology evidence="1">Multi-pass membrane protein</topology>
    </subcellularLocation>
</comment>
<dbReference type="Pfam" id="PF00153">
    <property type="entry name" value="Mito_carr"/>
    <property type="match status" value="3"/>
</dbReference>
<evidence type="ECO:0008006" key="11">
    <source>
        <dbReference type="Google" id="ProtNLM"/>
    </source>
</evidence>
<reference evidence="9 10" key="1">
    <citation type="journal article" date="2018" name="BMC Genomics">
        <title>The genome of Naegleria lovaniensis, the basis for a comparative approach to unravel pathogenicity factors of the human pathogenic amoeba N. fowleri.</title>
        <authorList>
            <person name="Liechti N."/>
            <person name="Schurch N."/>
            <person name="Bruggmann R."/>
            <person name="Wittwer M."/>
        </authorList>
    </citation>
    <scope>NUCLEOTIDE SEQUENCE [LARGE SCALE GENOMIC DNA]</scope>
    <source>
        <strain evidence="9 10">ATCC 30569</strain>
    </source>
</reference>
<dbReference type="Gene3D" id="1.50.40.10">
    <property type="entry name" value="Mitochondrial carrier domain"/>
    <property type="match status" value="1"/>
</dbReference>
<evidence type="ECO:0000313" key="9">
    <source>
        <dbReference type="EMBL" id="KAG2377480.1"/>
    </source>
</evidence>
<comment type="similarity">
    <text evidence="7">Belongs to the mitochondrial carrier (TC 2.A.29) family.</text>
</comment>
<feature type="repeat" description="Solcar" evidence="6">
    <location>
        <begin position="95"/>
        <end position="179"/>
    </location>
</feature>
<dbReference type="PROSITE" id="PS50920">
    <property type="entry name" value="SOLCAR"/>
    <property type="match status" value="3"/>
</dbReference>
<gene>
    <name evidence="9" type="ORF">C9374_009391</name>
</gene>
<keyword evidence="5 6" id="KW-0472">Membrane</keyword>
<evidence type="ECO:0000256" key="4">
    <source>
        <dbReference type="ARBA" id="ARBA00022737"/>
    </source>
</evidence>
<evidence type="ECO:0000256" key="2">
    <source>
        <dbReference type="ARBA" id="ARBA00022448"/>
    </source>
</evidence>
<dbReference type="Proteomes" id="UP000816034">
    <property type="component" value="Unassembled WGS sequence"/>
</dbReference>
<name>A0AA88GIL8_NAELO</name>
<accession>A0AA88GIL8</accession>
<dbReference type="InterPro" id="IPR002067">
    <property type="entry name" value="MCP"/>
</dbReference>
<evidence type="ECO:0000256" key="5">
    <source>
        <dbReference type="ARBA" id="ARBA00023136"/>
    </source>
</evidence>
<dbReference type="AlphaFoldDB" id="A0AA88GIL8"/>
<organism evidence="9 10">
    <name type="scientific">Naegleria lovaniensis</name>
    <name type="common">Amoeba</name>
    <dbReference type="NCBI Taxonomy" id="51637"/>
    <lineage>
        <taxon>Eukaryota</taxon>
        <taxon>Discoba</taxon>
        <taxon>Heterolobosea</taxon>
        <taxon>Tetramitia</taxon>
        <taxon>Eutetramitia</taxon>
        <taxon>Vahlkampfiidae</taxon>
        <taxon>Naegleria</taxon>
    </lineage>
</organism>
<dbReference type="InterPro" id="IPR018108">
    <property type="entry name" value="MCP_transmembrane"/>
</dbReference>
<keyword evidence="2 7" id="KW-0813">Transport</keyword>
<evidence type="ECO:0000256" key="8">
    <source>
        <dbReference type="SAM" id="MobiDB-lite"/>
    </source>
</evidence>
<dbReference type="PANTHER" id="PTHR46080">
    <property type="entry name" value="MITOCHONDRIAL SUBSTRATE CARRIER FAMILY PROTEIN J"/>
    <property type="match status" value="1"/>
</dbReference>
<keyword evidence="10" id="KW-1185">Reference proteome</keyword>
<comment type="caution">
    <text evidence="9">The sequence shown here is derived from an EMBL/GenBank/DDBJ whole genome shotgun (WGS) entry which is preliminary data.</text>
</comment>
<sequence>MTKPSPSVMDDAPEQEGSAVHNHSNNRATLNNFESSELTSSPRQPSAFNHSTIMTTSTTALMNTSRTNVAPNNLTSHETTSSNLPPSFEITWQNLDKFKYYSIGLAATSTTLALFYPFDLIKTHQQMNSGSSIKQRAIFKNLFKTYGFRGLYKGFAISLLGACSIESLYMSTYEIANQEYLNRNSSNDETNDSLKNNNMAAQRESDSTSFNRYFLAGLSADIIANTLVVPFDVISQRMMISTVKDLSSIHIIRDILNKEGFRGLYRGYAWSLCKFAPESALWWGIYGLLRKKYFESIVIEDSQRNGNQLVKHQLFSSASSGILAGTICAIVFNPLDVIKTRLQTFEQKMTFKQVITELHRSDGLVKGLSKGILPNIIFMASTSSLSITVYELVKILSKTS</sequence>
<dbReference type="InterPro" id="IPR023395">
    <property type="entry name" value="MCP_dom_sf"/>
</dbReference>
<proteinExistence type="inferred from homology"/>
<dbReference type="GO" id="GO:0016020">
    <property type="term" value="C:membrane"/>
    <property type="evidence" value="ECO:0007669"/>
    <property type="project" value="UniProtKB-SubCell"/>
</dbReference>
<dbReference type="PANTHER" id="PTHR46080:SF18">
    <property type="entry name" value="MITOCHONDRIAL SUBSTRATE CARRIER FAMILY PROTEIN J"/>
    <property type="match status" value="1"/>
</dbReference>
<dbReference type="GO" id="GO:0055085">
    <property type="term" value="P:transmembrane transport"/>
    <property type="evidence" value="ECO:0007669"/>
    <property type="project" value="InterPro"/>
</dbReference>